<dbReference type="EMBL" id="AP026866">
    <property type="protein sequence ID" value="BDS08578.1"/>
    <property type="molecule type" value="Genomic_DNA"/>
</dbReference>
<name>A0AAT9FRL2_9BACT</name>
<accession>A0AAT9FRL2</accession>
<protein>
    <submittedName>
        <fullName evidence="1">Uncharacterized protein</fullName>
    </submittedName>
</protein>
<evidence type="ECO:0000313" key="1">
    <source>
        <dbReference type="EMBL" id="BDS08578.1"/>
    </source>
</evidence>
<reference evidence="1" key="1">
    <citation type="submission" date="2024-07" db="EMBL/GenBank/DDBJ databases">
        <title>Complete genome sequence of Verrucomicrobiaceae bacterium NT6N.</title>
        <authorList>
            <person name="Huang C."/>
            <person name="Takami H."/>
            <person name="Hamasaki K."/>
        </authorList>
    </citation>
    <scope>NUCLEOTIDE SEQUENCE</scope>
    <source>
        <strain evidence="1">NT6N</strain>
    </source>
</reference>
<proteinExistence type="predicted"/>
<sequence length="46" mass="5207">MLFFMAMGVNFIPMLVLAGFVMPVVDAVFHVRINGREVNMELVFTC</sequence>
<gene>
    <name evidence="1" type="ORF">NT6N_36180</name>
</gene>
<dbReference type="KEGG" id="osu:NT6N_36180"/>
<organism evidence="1">
    <name type="scientific">Oceaniferula spumae</name>
    <dbReference type="NCBI Taxonomy" id="2979115"/>
    <lineage>
        <taxon>Bacteria</taxon>
        <taxon>Pseudomonadati</taxon>
        <taxon>Verrucomicrobiota</taxon>
        <taxon>Verrucomicrobiia</taxon>
        <taxon>Verrucomicrobiales</taxon>
        <taxon>Verrucomicrobiaceae</taxon>
        <taxon>Oceaniferula</taxon>
    </lineage>
</organism>
<dbReference type="AlphaFoldDB" id="A0AAT9FRL2"/>